<dbReference type="Gene3D" id="3.40.50.1000">
    <property type="entry name" value="HAD superfamily/HAD-like"/>
    <property type="match status" value="1"/>
</dbReference>
<dbReference type="PANTHER" id="PTHR46470">
    <property type="entry name" value="N-ACYLNEURAMINATE-9-PHOSPHATASE"/>
    <property type="match status" value="1"/>
</dbReference>
<dbReference type="InterPro" id="IPR023214">
    <property type="entry name" value="HAD_sf"/>
</dbReference>
<dbReference type="EMBL" id="JF429412">
    <property type="protein sequence ID" value="AEQ20508.1"/>
    <property type="molecule type" value="Genomic_DNA"/>
</dbReference>
<dbReference type="InterPro" id="IPR051400">
    <property type="entry name" value="HAD-like_hydrolase"/>
</dbReference>
<organism evidence="3">
    <name type="scientific">uncultured bacterium CSL144</name>
    <dbReference type="NCBI Taxonomy" id="1091570"/>
    <lineage>
        <taxon>Bacteria</taxon>
        <taxon>environmental samples</taxon>
    </lineage>
</organism>
<dbReference type="Pfam" id="PF00702">
    <property type="entry name" value="Hydrolase"/>
    <property type="match status" value="1"/>
</dbReference>
<reference evidence="3" key="1">
    <citation type="journal article" date="2004" name="Appl. Environ. Microbiol.">
        <title>Long-chain N-acyltyrosine synthases from environmental DNA.</title>
        <authorList>
            <person name="Brady S.F."/>
            <person name="Chao C.J."/>
            <person name="Clardy J."/>
        </authorList>
    </citation>
    <scope>NUCLEOTIDE SEQUENCE</scope>
</reference>
<accession>G4WVQ6</accession>
<dbReference type="AlphaFoldDB" id="G4WVQ6"/>
<dbReference type="InterPro" id="IPR036412">
    <property type="entry name" value="HAD-like_sf"/>
</dbReference>
<name>G4WVQ6_9BACT</name>
<evidence type="ECO:0000256" key="1">
    <source>
        <dbReference type="ARBA" id="ARBA00022801"/>
    </source>
</evidence>
<evidence type="ECO:0000313" key="3">
    <source>
        <dbReference type="EMBL" id="AEQ20508.1"/>
    </source>
</evidence>
<sequence length="144" mass="16304">MEIERIGTKLLSRPCELLAGVEPTLRELSRRHRLLLFTKGQPTEQMAKLERAGLRALFSRVGIPLEKDATAYSLLLAQAELDPARTFMIGNSPRSDINPALRAGLRGAVFIPHPHTWELEYEELELAEERVVTITTFPQLLELF</sequence>
<proteinExistence type="predicted"/>
<evidence type="ECO:0000256" key="2">
    <source>
        <dbReference type="ARBA" id="ARBA00022842"/>
    </source>
</evidence>
<keyword evidence="2" id="KW-0460">Magnesium</keyword>
<dbReference type="GO" id="GO:0016787">
    <property type="term" value="F:hydrolase activity"/>
    <property type="evidence" value="ECO:0007669"/>
    <property type="project" value="UniProtKB-KW"/>
</dbReference>
<keyword evidence="1 3" id="KW-0378">Hydrolase</keyword>
<dbReference type="SUPFAM" id="SSF56784">
    <property type="entry name" value="HAD-like"/>
    <property type="match status" value="1"/>
</dbReference>
<reference evidence="3" key="2">
    <citation type="journal article" date="2011" name="J. Bacteriol.">
        <title>Long-chain N-acyl amino acid synthases are linked to the putative PEP-CTERM/exosortase protein-sorting system in Gram-negative bacteria.</title>
        <authorList>
            <person name="Craig J.W."/>
            <person name="Cherry M.A."/>
            <person name="Brady S.F."/>
        </authorList>
    </citation>
    <scope>NUCLEOTIDE SEQUENCE</scope>
</reference>
<protein>
    <submittedName>
        <fullName evidence="3">HAD-superfamily hydrolase protein</fullName>
    </submittedName>
</protein>